<dbReference type="GO" id="GO:0008270">
    <property type="term" value="F:zinc ion binding"/>
    <property type="evidence" value="ECO:0007669"/>
    <property type="project" value="UniProtKB-KW"/>
</dbReference>
<evidence type="ECO:0000256" key="1">
    <source>
        <dbReference type="ARBA" id="ARBA00022723"/>
    </source>
</evidence>
<keyword evidence="9" id="KW-1185">Reference proteome</keyword>
<feature type="region of interest" description="Disordered" evidence="5">
    <location>
        <begin position="322"/>
        <end position="377"/>
    </location>
</feature>
<dbReference type="Proteomes" id="UP000591131">
    <property type="component" value="Unassembled WGS sequence"/>
</dbReference>
<keyword evidence="3" id="KW-0862">Zinc</keyword>
<proteinExistence type="predicted"/>
<sequence length="414" mass="44783">MSASTEDDSVNLAMLLAAVGMIVAVIILLLCICWRVHKYIGRERLIERVRCHSCNIEVEVPRDSEEEGGVVRVFLCRSCMFGNAGNEFLLGLGDDVEVGNGESEADTMDECEAEKAPSRLEMAIQKSEGKLFKLRKITTNFFRHAAALILMKTINSLATPKTEISKTSRDRNSYSSSSRKSFPVSTAKTLIPGLCTVCFEETDVRLVFLPCGHSGICLDCMKDILRVLKGECHVCRRDIDTVVKVIKRRRERGSRRGLPANKARTAEALEGGVLSSTGRMISDEEYIGSALSVFDCELASRPLRGSQELGSDTVGAASQWSLRSFPRLEEPNDTPTGGSSSSTAVRQTAGTVLRSDDVPSMPASRGTPVSSLSYSPSLRGSAPVFERHLVGASGVCAAVLSHLEGTGSTPREAV</sequence>
<name>A0A7J6MS13_PERCH</name>
<dbReference type="InterPro" id="IPR013083">
    <property type="entry name" value="Znf_RING/FYVE/PHD"/>
</dbReference>
<dbReference type="GO" id="GO:0016567">
    <property type="term" value="P:protein ubiquitination"/>
    <property type="evidence" value="ECO:0007669"/>
    <property type="project" value="TreeGrafter"/>
</dbReference>
<protein>
    <recommendedName>
        <fullName evidence="7">RING-type domain-containing protein</fullName>
    </recommendedName>
</protein>
<dbReference type="GO" id="GO:0061630">
    <property type="term" value="F:ubiquitin protein ligase activity"/>
    <property type="evidence" value="ECO:0007669"/>
    <property type="project" value="TreeGrafter"/>
</dbReference>
<dbReference type="AlphaFoldDB" id="A0A7J6MS13"/>
<evidence type="ECO:0000256" key="4">
    <source>
        <dbReference type="PROSITE-ProRule" id="PRU00175"/>
    </source>
</evidence>
<evidence type="ECO:0000256" key="2">
    <source>
        <dbReference type="ARBA" id="ARBA00022771"/>
    </source>
</evidence>
<organism evidence="8 9">
    <name type="scientific">Perkinsus chesapeaki</name>
    <name type="common">Clam parasite</name>
    <name type="synonym">Perkinsus andrewsi</name>
    <dbReference type="NCBI Taxonomy" id="330153"/>
    <lineage>
        <taxon>Eukaryota</taxon>
        <taxon>Sar</taxon>
        <taxon>Alveolata</taxon>
        <taxon>Perkinsozoa</taxon>
        <taxon>Perkinsea</taxon>
        <taxon>Perkinsida</taxon>
        <taxon>Perkinsidae</taxon>
        <taxon>Perkinsus</taxon>
    </lineage>
</organism>
<dbReference type="PANTHER" id="PTHR46858:SF5">
    <property type="entry name" value="E3 UBIQUITIN-PROTEIN LIGASE APD1-RELATED"/>
    <property type="match status" value="1"/>
</dbReference>
<evidence type="ECO:0000313" key="8">
    <source>
        <dbReference type="EMBL" id="KAF4674117.1"/>
    </source>
</evidence>
<evidence type="ECO:0000256" key="5">
    <source>
        <dbReference type="SAM" id="MobiDB-lite"/>
    </source>
</evidence>
<keyword evidence="1" id="KW-0479">Metal-binding</keyword>
<dbReference type="PANTHER" id="PTHR46858">
    <property type="entry name" value="OS05G0521000 PROTEIN"/>
    <property type="match status" value="1"/>
</dbReference>
<keyword evidence="6" id="KW-0472">Membrane</keyword>
<dbReference type="InterPro" id="IPR001841">
    <property type="entry name" value="Znf_RING"/>
</dbReference>
<dbReference type="EMBL" id="JAAPAO010000069">
    <property type="protein sequence ID" value="KAF4674117.1"/>
    <property type="molecule type" value="Genomic_DNA"/>
</dbReference>
<evidence type="ECO:0000256" key="6">
    <source>
        <dbReference type="SAM" id="Phobius"/>
    </source>
</evidence>
<dbReference type="PROSITE" id="PS50089">
    <property type="entry name" value="ZF_RING_2"/>
    <property type="match status" value="1"/>
</dbReference>
<accession>A0A7J6MS13</accession>
<dbReference type="SUPFAM" id="SSF57850">
    <property type="entry name" value="RING/U-box"/>
    <property type="match status" value="1"/>
</dbReference>
<evidence type="ECO:0000313" key="9">
    <source>
        <dbReference type="Proteomes" id="UP000591131"/>
    </source>
</evidence>
<evidence type="ECO:0000259" key="7">
    <source>
        <dbReference type="PROSITE" id="PS50089"/>
    </source>
</evidence>
<reference evidence="8 9" key="1">
    <citation type="submission" date="2020-04" db="EMBL/GenBank/DDBJ databases">
        <title>Perkinsus chesapeaki whole genome sequence.</title>
        <authorList>
            <person name="Bogema D.R."/>
        </authorList>
    </citation>
    <scope>NUCLEOTIDE SEQUENCE [LARGE SCALE GENOMIC DNA]</scope>
    <source>
        <strain evidence="8">ATCC PRA-425</strain>
    </source>
</reference>
<dbReference type="Gene3D" id="3.30.40.10">
    <property type="entry name" value="Zinc/RING finger domain, C3HC4 (zinc finger)"/>
    <property type="match status" value="1"/>
</dbReference>
<dbReference type="SMART" id="SM00184">
    <property type="entry name" value="RING"/>
    <property type="match status" value="1"/>
</dbReference>
<keyword evidence="6" id="KW-1133">Transmembrane helix</keyword>
<evidence type="ECO:0000256" key="3">
    <source>
        <dbReference type="ARBA" id="ARBA00022833"/>
    </source>
</evidence>
<gene>
    <name evidence="8" type="ORF">FOL47_009653</name>
</gene>
<dbReference type="Pfam" id="PF13920">
    <property type="entry name" value="zf-C3HC4_3"/>
    <property type="match status" value="1"/>
</dbReference>
<feature type="compositionally biased region" description="Polar residues" evidence="5">
    <location>
        <begin position="333"/>
        <end position="350"/>
    </location>
</feature>
<comment type="caution">
    <text evidence="8">The sequence shown here is derived from an EMBL/GenBank/DDBJ whole genome shotgun (WGS) entry which is preliminary data.</text>
</comment>
<keyword evidence="2 4" id="KW-0863">Zinc-finger</keyword>
<keyword evidence="6" id="KW-0812">Transmembrane</keyword>
<feature type="domain" description="RING-type" evidence="7">
    <location>
        <begin position="195"/>
        <end position="236"/>
    </location>
</feature>
<dbReference type="OrthoDB" id="10261072at2759"/>
<feature type="transmembrane region" description="Helical" evidence="6">
    <location>
        <begin position="12"/>
        <end position="34"/>
    </location>
</feature>